<dbReference type="Proteomes" id="UP000295431">
    <property type="component" value="Unassembled WGS sequence"/>
</dbReference>
<organism evidence="1 2">
    <name type="scientific">Actinomadura bangladeshensis</name>
    <dbReference type="NCBI Taxonomy" id="453573"/>
    <lineage>
        <taxon>Bacteria</taxon>
        <taxon>Bacillati</taxon>
        <taxon>Actinomycetota</taxon>
        <taxon>Actinomycetes</taxon>
        <taxon>Streptosporangiales</taxon>
        <taxon>Thermomonosporaceae</taxon>
        <taxon>Actinomadura</taxon>
    </lineage>
</organism>
<name>A0A4R4P2B8_9ACTN</name>
<reference evidence="1 2" key="1">
    <citation type="submission" date="2019-03" db="EMBL/GenBank/DDBJ databases">
        <title>Draft genome sequences of novel Actinobacteria.</title>
        <authorList>
            <person name="Sahin N."/>
            <person name="Ay H."/>
            <person name="Saygin H."/>
        </authorList>
    </citation>
    <scope>NUCLEOTIDE SEQUENCE [LARGE SCALE GENOMIC DNA]</scope>
    <source>
        <strain evidence="1 2">DSM 45347</strain>
    </source>
</reference>
<proteinExistence type="predicted"/>
<gene>
    <name evidence="1" type="ORF">E1284_17925</name>
</gene>
<dbReference type="InterPro" id="IPR052913">
    <property type="entry name" value="Glycopeptide_resist_protein"/>
</dbReference>
<sequence length="214" mass="23935">MSSYTTRFAPGEPRVRNIELAARILDGNIVEPGATFSFNDVVGPRTRSRGYVPAPAIMGARLVKDVGGGICQVSSTLFNAVFRAGLDIRKSRAHTMWMPEYPEGREAAVSYPKLDFTWRNDTDAPVRIQAAYTGSSLTVTLWGERKYEVRSRTSERYGFTPYRTGVGHGRKCVPMAGRKGFAIDVRRTLYAGGRMVRSEKFHTEYRSQPKVKCV</sequence>
<dbReference type="PANTHER" id="PTHR35788">
    <property type="entry name" value="EXPORTED PROTEIN-RELATED"/>
    <property type="match status" value="1"/>
</dbReference>
<comment type="caution">
    <text evidence="1">The sequence shown here is derived from an EMBL/GenBank/DDBJ whole genome shotgun (WGS) entry which is preliminary data.</text>
</comment>
<evidence type="ECO:0000313" key="1">
    <source>
        <dbReference type="EMBL" id="TDC14092.1"/>
    </source>
</evidence>
<evidence type="ECO:0008006" key="3">
    <source>
        <dbReference type="Google" id="ProtNLM"/>
    </source>
</evidence>
<dbReference type="AlphaFoldDB" id="A0A4R4P2B8"/>
<dbReference type="Pfam" id="PF04294">
    <property type="entry name" value="VanW"/>
    <property type="match status" value="1"/>
</dbReference>
<dbReference type="InterPro" id="IPR007391">
    <property type="entry name" value="Vancomycin_resist_VanW"/>
</dbReference>
<evidence type="ECO:0000313" key="2">
    <source>
        <dbReference type="Proteomes" id="UP000295431"/>
    </source>
</evidence>
<dbReference type="OrthoDB" id="9813301at2"/>
<keyword evidence="2" id="KW-1185">Reference proteome</keyword>
<dbReference type="PANTHER" id="PTHR35788:SF1">
    <property type="entry name" value="EXPORTED PROTEIN"/>
    <property type="match status" value="1"/>
</dbReference>
<dbReference type="EMBL" id="SMJW01000082">
    <property type="protein sequence ID" value="TDC14092.1"/>
    <property type="molecule type" value="Genomic_DNA"/>
</dbReference>
<accession>A0A4R4P2B8</accession>
<protein>
    <recommendedName>
        <fullName evidence="3">VanW family protein</fullName>
    </recommendedName>
</protein>